<comment type="caution">
    <text evidence="13">The sequence shown here is derived from an EMBL/GenBank/DDBJ whole genome shotgun (WGS) entry which is preliminary data.</text>
</comment>
<dbReference type="PANTHER" id="PTHR48016:SF62">
    <property type="entry name" value="PROTEIN KINASE DOMAIN-CONTAINING PROTEIN"/>
    <property type="match status" value="1"/>
</dbReference>
<feature type="compositionally biased region" description="Polar residues" evidence="10">
    <location>
        <begin position="449"/>
        <end position="460"/>
    </location>
</feature>
<keyword evidence="11" id="KW-0812">Transmembrane</keyword>
<dbReference type="InterPro" id="IPR011009">
    <property type="entry name" value="Kinase-like_dom_sf"/>
</dbReference>
<dbReference type="PANTHER" id="PTHR48016">
    <property type="entry name" value="MAP KINASE KINASE KINASE SSK2-RELATED-RELATED"/>
    <property type="match status" value="1"/>
</dbReference>
<dbReference type="EC" id="2.7.11.25" evidence="2"/>
<gene>
    <name evidence="13" type="ORF">CBR_g11987</name>
</gene>
<evidence type="ECO:0000256" key="10">
    <source>
        <dbReference type="SAM" id="MobiDB-lite"/>
    </source>
</evidence>
<dbReference type="SUPFAM" id="SSF56112">
    <property type="entry name" value="Protein kinase-like (PK-like)"/>
    <property type="match status" value="1"/>
</dbReference>
<feature type="compositionally biased region" description="Polar residues" evidence="10">
    <location>
        <begin position="387"/>
        <end position="400"/>
    </location>
</feature>
<organism evidence="13 14">
    <name type="scientific">Chara braunii</name>
    <name type="common">Braun's stonewort</name>
    <dbReference type="NCBI Taxonomy" id="69332"/>
    <lineage>
        <taxon>Eukaryota</taxon>
        <taxon>Viridiplantae</taxon>
        <taxon>Streptophyta</taxon>
        <taxon>Charophyceae</taxon>
        <taxon>Charales</taxon>
        <taxon>Characeae</taxon>
        <taxon>Chara</taxon>
    </lineage>
</organism>
<evidence type="ECO:0000256" key="6">
    <source>
        <dbReference type="ARBA" id="ARBA00022840"/>
    </source>
</evidence>
<dbReference type="OMA" id="MINILEW"/>
<evidence type="ECO:0000256" key="7">
    <source>
        <dbReference type="ARBA" id="ARBA00047559"/>
    </source>
</evidence>
<dbReference type="PROSITE" id="PS00107">
    <property type="entry name" value="PROTEIN_KINASE_ATP"/>
    <property type="match status" value="1"/>
</dbReference>
<dbReference type="InterPro" id="IPR000719">
    <property type="entry name" value="Prot_kinase_dom"/>
</dbReference>
<evidence type="ECO:0000256" key="2">
    <source>
        <dbReference type="ARBA" id="ARBA00012406"/>
    </source>
</evidence>
<keyword evidence="14" id="KW-1185">Reference proteome</keyword>
<feature type="compositionally biased region" description="Pro residues" evidence="10">
    <location>
        <begin position="318"/>
        <end position="329"/>
    </location>
</feature>
<feature type="compositionally biased region" description="Polar residues" evidence="10">
    <location>
        <begin position="176"/>
        <end position="199"/>
    </location>
</feature>
<dbReference type="OrthoDB" id="266718at2759"/>
<feature type="compositionally biased region" description="Acidic residues" evidence="10">
    <location>
        <begin position="118"/>
        <end position="132"/>
    </location>
</feature>
<dbReference type="GO" id="GO:0004709">
    <property type="term" value="F:MAP kinase kinase kinase activity"/>
    <property type="evidence" value="ECO:0007669"/>
    <property type="project" value="UniProtKB-EC"/>
</dbReference>
<keyword evidence="11" id="KW-0472">Membrane</keyword>
<feature type="region of interest" description="Disordered" evidence="10">
    <location>
        <begin position="105"/>
        <end position="527"/>
    </location>
</feature>
<reference evidence="13 14" key="1">
    <citation type="journal article" date="2018" name="Cell">
        <title>The Chara Genome: Secondary Complexity and Implications for Plant Terrestrialization.</title>
        <authorList>
            <person name="Nishiyama T."/>
            <person name="Sakayama H."/>
            <person name="Vries J.D."/>
            <person name="Buschmann H."/>
            <person name="Saint-Marcoux D."/>
            <person name="Ullrich K.K."/>
            <person name="Haas F.B."/>
            <person name="Vanderstraeten L."/>
            <person name="Becker D."/>
            <person name="Lang D."/>
            <person name="Vosolsobe S."/>
            <person name="Rombauts S."/>
            <person name="Wilhelmsson P.K.I."/>
            <person name="Janitza P."/>
            <person name="Kern R."/>
            <person name="Heyl A."/>
            <person name="Rumpler F."/>
            <person name="Villalobos L.I.A.C."/>
            <person name="Clay J.M."/>
            <person name="Skokan R."/>
            <person name="Toyoda A."/>
            <person name="Suzuki Y."/>
            <person name="Kagoshima H."/>
            <person name="Schijlen E."/>
            <person name="Tajeshwar N."/>
            <person name="Catarino B."/>
            <person name="Hetherington A.J."/>
            <person name="Saltykova A."/>
            <person name="Bonnot C."/>
            <person name="Breuninger H."/>
            <person name="Symeonidi A."/>
            <person name="Radhakrishnan G.V."/>
            <person name="Van Nieuwerburgh F."/>
            <person name="Deforce D."/>
            <person name="Chang C."/>
            <person name="Karol K.G."/>
            <person name="Hedrich R."/>
            <person name="Ulvskov P."/>
            <person name="Glockner G."/>
            <person name="Delwiche C.F."/>
            <person name="Petrasek J."/>
            <person name="Van de Peer Y."/>
            <person name="Friml J."/>
            <person name="Beilby M."/>
            <person name="Dolan L."/>
            <person name="Kohara Y."/>
            <person name="Sugano S."/>
            <person name="Fujiyama A."/>
            <person name="Delaux P.-M."/>
            <person name="Quint M."/>
            <person name="TheiBen G."/>
            <person name="Hagemann M."/>
            <person name="Harholt J."/>
            <person name="Dunand C."/>
            <person name="Zachgo S."/>
            <person name="Langdale J."/>
            <person name="Maumus F."/>
            <person name="Straeten D.V.D."/>
            <person name="Gould S.B."/>
            <person name="Rensing S.A."/>
        </authorList>
    </citation>
    <scope>NUCLEOTIDE SEQUENCE [LARGE SCALE GENOMIC DNA]</scope>
    <source>
        <strain evidence="13 14">S276</strain>
    </source>
</reference>
<dbReference type="PROSITE" id="PS50011">
    <property type="entry name" value="PROTEIN_KINASE_DOM"/>
    <property type="match status" value="1"/>
</dbReference>
<evidence type="ECO:0000259" key="12">
    <source>
        <dbReference type="PROSITE" id="PS50011"/>
    </source>
</evidence>
<feature type="region of interest" description="Disordered" evidence="10">
    <location>
        <begin position="551"/>
        <end position="581"/>
    </location>
</feature>
<dbReference type="Proteomes" id="UP000265515">
    <property type="component" value="Unassembled WGS sequence"/>
</dbReference>
<sequence>MVNSKSRGQSAGRGSEKKQLMRLDAHRYIEYIPANHLNGTVGSQIPSPLEKVDSSHMRGIGSRAASRQFEDVYGKVFSSTDDQQLMAVPPKAAIMLGYDLSGKELSAGSASPVSTFSEDSDGEEEYDEDVTFSEECKKPPPSGPAKGQKGEDSHVANGARQPAEDESEAIEFNPGGSVTNDDGASSPPTFPWNSWTSKKGPNGGGWAIGRTGVPPGGGKGGEGRGVASQDVESCRRPVMARTSTPTGHMSTPSSPNHDSLGTSQYAPRAVSLPTSPESGDFPGSGASSMLNTRSNPGSPSNGRLPMGEQPKAGGRPTSPRPQQLPPPPLMSTTPKASLSPRQNQMVRVQQPSLHVGPPPSPVFGDDVHSFRSPPGSSVGNAPRGANFTPQVLSPGSSSHVTMLPKKRHPTKPLPPASTDPDDDVLPQQPSSRRPFPDVNSRAGAPSAATGESSLFSSTREWGSGRSPPYWKGDQPQPWVSIMMDPRLVDPRPIEQEAMDPDTSPRGSVVGGGGPFRQTGLSSSAGTSLYPPHASPYLDCIYPPHPSSPPPVTYPGVPLRPPSPPPYPSATSASGFSSQESIFRSNSEEISGMPMGDSPRSFRSFRSFTKGKKLGSGAFGTVYEAMTPDGKFYAVKELDMSVAVGSQDAQQALASLKQEVELLKRLQHPNIVQYYGTFEEDTKLYIFLECVSKGSIQNVLSLYSRLDESQIRNYTRQILEGIKYLHEHDTIHRSVFSFFSIVIALLFVSIYGSGSCVLE</sequence>
<feature type="binding site" evidence="9">
    <location>
        <position position="635"/>
    </location>
    <ligand>
        <name>ATP</name>
        <dbReference type="ChEBI" id="CHEBI:30616"/>
    </ligand>
</feature>
<keyword evidence="6 9" id="KW-0067">ATP-binding</keyword>
<feature type="compositionally biased region" description="Pro residues" evidence="10">
    <location>
        <begin position="551"/>
        <end position="567"/>
    </location>
</feature>
<dbReference type="InterPro" id="IPR017441">
    <property type="entry name" value="Protein_kinase_ATP_BS"/>
</dbReference>
<dbReference type="Pfam" id="PF00069">
    <property type="entry name" value="Pkinase"/>
    <property type="match status" value="1"/>
</dbReference>
<feature type="compositionally biased region" description="Polar residues" evidence="10">
    <location>
        <begin position="568"/>
        <end position="581"/>
    </location>
</feature>
<feature type="compositionally biased region" description="Polar residues" evidence="10">
    <location>
        <begin position="285"/>
        <end position="301"/>
    </location>
</feature>
<dbReference type="Gene3D" id="1.10.510.10">
    <property type="entry name" value="Transferase(Phosphotransferase) domain 1"/>
    <property type="match status" value="1"/>
</dbReference>
<dbReference type="AlphaFoldDB" id="A0A388KQY0"/>
<dbReference type="GO" id="GO:0005524">
    <property type="term" value="F:ATP binding"/>
    <property type="evidence" value="ECO:0007669"/>
    <property type="project" value="UniProtKB-UniRule"/>
</dbReference>
<feature type="compositionally biased region" description="Polar residues" evidence="10">
    <location>
        <begin position="241"/>
        <end position="265"/>
    </location>
</feature>
<keyword evidence="3" id="KW-0808">Transferase</keyword>
<dbReference type="Gramene" id="GBG72408">
    <property type="protein sequence ID" value="GBG72408"/>
    <property type="gene ID" value="CBR_g11987"/>
</dbReference>
<evidence type="ECO:0000256" key="1">
    <source>
        <dbReference type="ARBA" id="ARBA00006529"/>
    </source>
</evidence>
<comment type="catalytic activity">
    <reaction evidence="7">
        <text>L-threonyl-[protein] + ATP = O-phospho-L-threonyl-[protein] + ADP + H(+)</text>
        <dbReference type="Rhea" id="RHEA:46608"/>
        <dbReference type="Rhea" id="RHEA-COMP:11060"/>
        <dbReference type="Rhea" id="RHEA-COMP:11605"/>
        <dbReference type="ChEBI" id="CHEBI:15378"/>
        <dbReference type="ChEBI" id="CHEBI:30013"/>
        <dbReference type="ChEBI" id="CHEBI:30616"/>
        <dbReference type="ChEBI" id="CHEBI:61977"/>
        <dbReference type="ChEBI" id="CHEBI:456216"/>
        <dbReference type="EC" id="2.7.11.25"/>
    </reaction>
</comment>
<evidence type="ECO:0000256" key="8">
    <source>
        <dbReference type="ARBA" id="ARBA00048329"/>
    </source>
</evidence>
<feature type="transmembrane region" description="Helical" evidence="11">
    <location>
        <begin position="734"/>
        <end position="757"/>
    </location>
</feature>
<evidence type="ECO:0000256" key="9">
    <source>
        <dbReference type="PROSITE-ProRule" id="PRU10141"/>
    </source>
</evidence>
<dbReference type="InterPro" id="IPR050538">
    <property type="entry name" value="MAP_kinase_kinase_kinase"/>
</dbReference>
<feature type="compositionally biased region" description="Polar residues" evidence="10">
    <location>
        <begin position="335"/>
        <end position="352"/>
    </location>
</feature>
<keyword evidence="5" id="KW-0418">Kinase</keyword>
<evidence type="ECO:0000313" key="14">
    <source>
        <dbReference type="Proteomes" id="UP000265515"/>
    </source>
</evidence>
<evidence type="ECO:0000256" key="11">
    <source>
        <dbReference type="SAM" id="Phobius"/>
    </source>
</evidence>
<feature type="domain" description="Protein kinase" evidence="12">
    <location>
        <begin position="607"/>
        <end position="758"/>
    </location>
</feature>
<evidence type="ECO:0000256" key="3">
    <source>
        <dbReference type="ARBA" id="ARBA00022679"/>
    </source>
</evidence>
<accession>A0A388KQY0</accession>
<dbReference type="STRING" id="69332.A0A388KQY0"/>
<proteinExistence type="inferred from homology"/>
<evidence type="ECO:0000256" key="5">
    <source>
        <dbReference type="ARBA" id="ARBA00022777"/>
    </source>
</evidence>
<evidence type="ECO:0000313" key="13">
    <source>
        <dbReference type="EMBL" id="GBG72408.1"/>
    </source>
</evidence>
<name>A0A388KQY0_CHABU</name>
<dbReference type="EMBL" id="BFEA01000164">
    <property type="protein sequence ID" value="GBG72408.1"/>
    <property type="molecule type" value="Genomic_DNA"/>
</dbReference>
<keyword evidence="11" id="KW-1133">Transmembrane helix</keyword>
<protein>
    <recommendedName>
        <fullName evidence="2">mitogen-activated protein kinase kinase kinase</fullName>
        <ecNumber evidence="2">2.7.11.25</ecNumber>
    </recommendedName>
</protein>
<comment type="similarity">
    <text evidence="1">Belongs to the protein kinase superfamily. STE Ser/Thr protein kinase family. MAP kinase kinase kinase subfamily.</text>
</comment>
<keyword evidence="4 9" id="KW-0547">Nucleotide-binding</keyword>
<comment type="catalytic activity">
    <reaction evidence="8">
        <text>L-seryl-[protein] + ATP = O-phospho-L-seryl-[protein] + ADP + H(+)</text>
        <dbReference type="Rhea" id="RHEA:17989"/>
        <dbReference type="Rhea" id="RHEA-COMP:9863"/>
        <dbReference type="Rhea" id="RHEA-COMP:11604"/>
        <dbReference type="ChEBI" id="CHEBI:15378"/>
        <dbReference type="ChEBI" id="CHEBI:29999"/>
        <dbReference type="ChEBI" id="CHEBI:30616"/>
        <dbReference type="ChEBI" id="CHEBI:83421"/>
        <dbReference type="ChEBI" id="CHEBI:456216"/>
        <dbReference type="EC" id="2.7.11.25"/>
    </reaction>
</comment>
<evidence type="ECO:0000256" key="4">
    <source>
        <dbReference type="ARBA" id="ARBA00022741"/>
    </source>
</evidence>
<feature type="compositionally biased region" description="Gly residues" evidence="10">
    <location>
        <begin position="214"/>
        <end position="224"/>
    </location>
</feature>